<dbReference type="HOGENOM" id="CLU_389809_0_0_1"/>
<evidence type="ECO:0000313" key="4">
    <source>
        <dbReference type="Proteomes" id="UP000027222"/>
    </source>
</evidence>
<name>A0A067TWC2_GALM3</name>
<feature type="compositionally biased region" description="Polar residues" evidence="1">
    <location>
        <begin position="638"/>
        <end position="655"/>
    </location>
</feature>
<proteinExistence type="predicted"/>
<feature type="compositionally biased region" description="Acidic residues" evidence="1">
    <location>
        <begin position="431"/>
        <end position="445"/>
    </location>
</feature>
<feature type="region of interest" description="Disordered" evidence="1">
    <location>
        <begin position="385"/>
        <end position="445"/>
    </location>
</feature>
<feature type="region of interest" description="Disordered" evidence="1">
    <location>
        <begin position="192"/>
        <end position="312"/>
    </location>
</feature>
<keyword evidence="2" id="KW-0732">Signal</keyword>
<feature type="compositionally biased region" description="Basic and acidic residues" evidence="1">
    <location>
        <begin position="207"/>
        <end position="222"/>
    </location>
</feature>
<feature type="compositionally biased region" description="Low complexity" evidence="1">
    <location>
        <begin position="496"/>
        <end position="509"/>
    </location>
</feature>
<feature type="region of interest" description="Disordered" evidence="1">
    <location>
        <begin position="158"/>
        <end position="177"/>
    </location>
</feature>
<reference evidence="4" key="1">
    <citation type="journal article" date="2014" name="Proc. Natl. Acad. Sci. U.S.A.">
        <title>Extensive sampling of basidiomycete genomes demonstrates inadequacy of the white-rot/brown-rot paradigm for wood decay fungi.</title>
        <authorList>
            <person name="Riley R."/>
            <person name="Salamov A.A."/>
            <person name="Brown D.W."/>
            <person name="Nagy L.G."/>
            <person name="Floudas D."/>
            <person name="Held B.W."/>
            <person name="Levasseur A."/>
            <person name="Lombard V."/>
            <person name="Morin E."/>
            <person name="Otillar R."/>
            <person name="Lindquist E.A."/>
            <person name="Sun H."/>
            <person name="LaButti K.M."/>
            <person name="Schmutz J."/>
            <person name="Jabbour D."/>
            <person name="Luo H."/>
            <person name="Baker S.E."/>
            <person name="Pisabarro A.G."/>
            <person name="Walton J.D."/>
            <person name="Blanchette R.A."/>
            <person name="Henrissat B."/>
            <person name="Martin F."/>
            <person name="Cullen D."/>
            <person name="Hibbett D.S."/>
            <person name="Grigoriev I.V."/>
        </authorList>
    </citation>
    <scope>NUCLEOTIDE SEQUENCE [LARGE SCALE GENOMIC DNA]</scope>
    <source>
        <strain evidence="4">CBS 339.88</strain>
    </source>
</reference>
<keyword evidence="4" id="KW-1185">Reference proteome</keyword>
<evidence type="ECO:0000313" key="3">
    <source>
        <dbReference type="EMBL" id="KDR84264.1"/>
    </source>
</evidence>
<dbReference type="OrthoDB" id="434647at2759"/>
<feature type="signal peptide" evidence="2">
    <location>
        <begin position="1"/>
        <end position="20"/>
    </location>
</feature>
<feature type="compositionally biased region" description="Low complexity" evidence="1">
    <location>
        <begin position="472"/>
        <end position="488"/>
    </location>
</feature>
<dbReference type="Proteomes" id="UP000027222">
    <property type="component" value="Unassembled WGS sequence"/>
</dbReference>
<protein>
    <recommendedName>
        <fullName evidence="5">Protein YOP1</fullName>
    </recommendedName>
</protein>
<evidence type="ECO:0008006" key="5">
    <source>
        <dbReference type="Google" id="ProtNLM"/>
    </source>
</evidence>
<accession>A0A067TWC2</accession>
<evidence type="ECO:0000256" key="2">
    <source>
        <dbReference type="SAM" id="SignalP"/>
    </source>
</evidence>
<sequence>MPLFVPILRLLMLFLNVYDSYKTLKDPPTSSRNGGRPSVRAVSQRKRDMKGCLAVWIVWASLSMYERILENIIRLFVPFYDEFKSLGLLFLILTRARGAEPIYLHLIRPLIKPHTRTLDASLELMLMIGDFIFALSTYPVRLGLEWYRQRFGTYYESSESEQETQSESSNDVNTSELPTSFLASSGAAQAILDGNIDDHPPQLPNELSKEKISVESPSRRSSGDVPRNISRKKKPEKADNPNLHPNILDSKRTQEPLPGRPGLPSRKSSRKHSQPETSKISGIPDNLEPNFFKSPTRREDEGTSSHHQIWYPPKSSYVVEDADGEGDLTLRPKPTDQVLLTYEQQQYEEWRQYPAFPSAYPPTPLVTTSRLATTSAVVHSSLYPAIDEEEKPQQDFRKSLLPPREPLNPSHAGDLSDKYELFGITSSPEMGDADDSMSSDDYEEDEFNITLRTPLPRFGSLRSQIQPRRLVSIPSTSSAASIPSRSSALTTADNGSSMQRSTSSDSSLSAPKPNTSSPSVIGKKRSYPRPRTPAAKYRVRQIESEASQDVSGSERELEQISATLKDNPLMPSSSSLGPPQLVVDDSAVSSANNSSVEEKDRVSREEKRRKIVRSIPPQRPVNTRPVRPRVARRASPPTQALNVKVQDTSGVPTKRSSARLRPGLSAEKVKESDDPSSVSASSSASGGDTPALPASLKPNKRNMTRKRS</sequence>
<evidence type="ECO:0000256" key="1">
    <source>
        <dbReference type="SAM" id="MobiDB-lite"/>
    </source>
</evidence>
<feature type="compositionally biased region" description="Basic residues" evidence="1">
    <location>
        <begin position="698"/>
        <end position="708"/>
    </location>
</feature>
<dbReference type="AlphaFoldDB" id="A0A067TWC2"/>
<feature type="compositionally biased region" description="Basic and acidic residues" evidence="1">
    <location>
        <begin position="596"/>
        <end position="608"/>
    </location>
</feature>
<organism evidence="3 4">
    <name type="scientific">Galerina marginata (strain CBS 339.88)</name>
    <dbReference type="NCBI Taxonomy" id="685588"/>
    <lineage>
        <taxon>Eukaryota</taxon>
        <taxon>Fungi</taxon>
        <taxon>Dikarya</taxon>
        <taxon>Basidiomycota</taxon>
        <taxon>Agaricomycotina</taxon>
        <taxon>Agaricomycetes</taxon>
        <taxon>Agaricomycetidae</taxon>
        <taxon>Agaricales</taxon>
        <taxon>Agaricineae</taxon>
        <taxon>Strophariaceae</taxon>
        <taxon>Galerina</taxon>
    </lineage>
</organism>
<feature type="region of interest" description="Disordered" evidence="1">
    <location>
        <begin position="472"/>
        <end position="708"/>
    </location>
</feature>
<dbReference type="EMBL" id="KL142368">
    <property type="protein sequence ID" value="KDR84264.1"/>
    <property type="molecule type" value="Genomic_DNA"/>
</dbReference>
<feature type="chain" id="PRO_5001649557" description="Protein YOP1" evidence="2">
    <location>
        <begin position="21"/>
        <end position="708"/>
    </location>
</feature>
<dbReference type="Pfam" id="PF03134">
    <property type="entry name" value="TB2_DP1_HVA22"/>
    <property type="match status" value="1"/>
</dbReference>
<gene>
    <name evidence="3" type="ORF">GALMADRAFT_236970</name>
</gene>
<feature type="region of interest" description="Disordered" evidence="1">
    <location>
        <begin position="318"/>
        <end position="337"/>
    </location>
</feature>
<feature type="compositionally biased region" description="Low complexity" evidence="1">
    <location>
        <begin position="675"/>
        <end position="685"/>
    </location>
</feature>
<dbReference type="InterPro" id="IPR004345">
    <property type="entry name" value="TB2_DP1_HVA22"/>
</dbReference>
<feature type="compositionally biased region" description="Low complexity" evidence="1">
    <location>
        <begin position="568"/>
        <end position="595"/>
    </location>
</feature>